<sequence>MTQADLALYHGTDHFDGNHIQVRSNTGIGSNDLTLGNGFYTTTSKEIALFYSHVMMREKLFDLGQDPEKALTGKVYRVSLSKDLYLLRETDKLDIGASVSTMKHAGIQMSDIKMLSHSEMASFPAVVDLIEKGGFQTINAKEFLAKSMGYDGLLFVQKPYLPWYYEPNHIGVNWRRCWHDWRNSPPATVVIYNTEKVASIGLIHDGGRSEMFQLQGQPVLDLGL</sequence>
<proteinExistence type="predicted"/>
<reference evidence="1 2" key="1">
    <citation type="submission" date="2020-08" db="EMBL/GenBank/DDBJ databases">
        <title>Genome sequence of Pedobacter roseus KACC 11594T.</title>
        <authorList>
            <person name="Hyun D.-W."/>
            <person name="Bae J.-W."/>
        </authorList>
    </citation>
    <scope>NUCLEOTIDE SEQUENCE [LARGE SCALE GENOMIC DNA]</scope>
    <source>
        <strain evidence="1 2">KACC 11594</strain>
    </source>
</reference>
<name>A0A7G9QHC2_9SPHI</name>
<organism evidence="1 2">
    <name type="scientific">Pedobacter roseus</name>
    <dbReference type="NCBI Taxonomy" id="336820"/>
    <lineage>
        <taxon>Bacteria</taxon>
        <taxon>Pseudomonadati</taxon>
        <taxon>Bacteroidota</taxon>
        <taxon>Sphingobacteriia</taxon>
        <taxon>Sphingobacteriales</taxon>
        <taxon>Sphingobacteriaceae</taxon>
        <taxon>Pedobacter</taxon>
    </lineage>
</organism>
<protein>
    <submittedName>
        <fullName evidence="1">Uncharacterized protein</fullName>
    </submittedName>
</protein>
<dbReference type="KEGG" id="proe:H9L23_01095"/>
<dbReference type="EMBL" id="CP060723">
    <property type="protein sequence ID" value="QNN42747.1"/>
    <property type="molecule type" value="Genomic_DNA"/>
</dbReference>
<dbReference type="Proteomes" id="UP000515806">
    <property type="component" value="Chromosome"/>
</dbReference>
<evidence type="ECO:0000313" key="1">
    <source>
        <dbReference type="EMBL" id="QNN42747.1"/>
    </source>
</evidence>
<dbReference type="AlphaFoldDB" id="A0A7G9QHC2"/>
<dbReference type="RefSeq" id="WP_187593232.1">
    <property type="nucleotide sequence ID" value="NZ_CP060723.1"/>
</dbReference>
<gene>
    <name evidence="1" type="ORF">H9L23_01095</name>
</gene>
<accession>A0A7G9QHC2</accession>
<keyword evidence="2" id="KW-1185">Reference proteome</keyword>
<evidence type="ECO:0000313" key="2">
    <source>
        <dbReference type="Proteomes" id="UP000515806"/>
    </source>
</evidence>